<evidence type="ECO:0000256" key="1">
    <source>
        <dbReference type="ARBA" id="ARBA00022475"/>
    </source>
</evidence>
<keyword evidence="3 5" id="KW-1133">Transmembrane helix</keyword>
<dbReference type="Proteomes" id="UP001166251">
    <property type="component" value="Unassembled WGS sequence"/>
</dbReference>
<comment type="subcellular location">
    <subcellularLocation>
        <location evidence="5">Cell inner membrane</location>
        <topology evidence="5">Multi-pass membrane protein</topology>
    </subcellularLocation>
</comment>
<dbReference type="PANTHER" id="PTHR36917">
    <property type="entry name" value="INTRACELLULAR SEPTATION PROTEIN A-RELATED"/>
    <property type="match status" value="1"/>
</dbReference>
<dbReference type="Pfam" id="PF04279">
    <property type="entry name" value="IspA"/>
    <property type="match status" value="1"/>
</dbReference>
<evidence type="ECO:0000256" key="3">
    <source>
        <dbReference type="ARBA" id="ARBA00022989"/>
    </source>
</evidence>
<name>A0ABS7EEN3_9GAMM</name>
<comment type="function">
    <text evidence="5">Plays a role in cell envelope biogenesis, maintenance of cell envelope integrity and membrane homeostasis.</text>
</comment>
<dbReference type="EMBL" id="JAHZSS010000003">
    <property type="protein sequence ID" value="MBW8190147.1"/>
    <property type="molecule type" value="Genomic_DNA"/>
</dbReference>
<dbReference type="RefSeq" id="WP_220102834.1">
    <property type="nucleotide sequence ID" value="NZ_JAHZSS010000003.1"/>
</dbReference>
<organism evidence="6 7">
    <name type="scientific">Neiella holothuriorum</name>
    <dbReference type="NCBI Taxonomy" id="2870530"/>
    <lineage>
        <taxon>Bacteria</taxon>
        <taxon>Pseudomonadati</taxon>
        <taxon>Pseudomonadota</taxon>
        <taxon>Gammaproteobacteria</taxon>
        <taxon>Alteromonadales</taxon>
        <taxon>Echinimonadaceae</taxon>
        <taxon>Neiella</taxon>
    </lineage>
</organism>
<reference evidence="6" key="1">
    <citation type="submission" date="2021-07" db="EMBL/GenBank/DDBJ databases">
        <title>Neiella marina sp. nov., isolated from the intestinal content of sea cucumber Apostichopus japonicus.</title>
        <authorList>
            <person name="Bai X."/>
        </authorList>
    </citation>
    <scope>NUCLEOTIDE SEQUENCE</scope>
    <source>
        <strain evidence="6">126</strain>
    </source>
</reference>
<dbReference type="HAMAP" id="MF_00189">
    <property type="entry name" value="YciB"/>
    <property type="match status" value="1"/>
</dbReference>
<dbReference type="NCBIfam" id="NF001324">
    <property type="entry name" value="PRK00259.1-2"/>
    <property type="match status" value="1"/>
</dbReference>
<feature type="transmembrane region" description="Helical" evidence="5">
    <location>
        <begin position="50"/>
        <end position="68"/>
    </location>
</feature>
<feature type="transmembrane region" description="Helical" evidence="5">
    <location>
        <begin position="116"/>
        <end position="139"/>
    </location>
</feature>
<evidence type="ECO:0000256" key="4">
    <source>
        <dbReference type="ARBA" id="ARBA00023136"/>
    </source>
</evidence>
<gene>
    <name evidence="5" type="primary">yciB</name>
    <name evidence="6" type="ORF">K0504_03785</name>
</gene>
<comment type="caution">
    <text evidence="6">The sequence shown here is derived from an EMBL/GenBank/DDBJ whole genome shotgun (WGS) entry which is preliminary data.</text>
</comment>
<comment type="similarity">
    <text evidence="5">Belongs to the YciB family.</text>
</comment>
<evidence type="ECO:0000313" key="7">
    <source>
        <dbReference type="Proteomes" id="UP001166251"/>
    </source>
</evidence>
<keyword evidence="5" id="KW-0997">Cell inner membrane</keyword>
<feature type="transmembrane region" description="Helical" evidence="5">
    <location>
        <begin position="151"/>
        <end position="170"/>
    </location>
</feature>
<evidence type="ECO:0000313" key="6">
    <source>
        <dbReference type="EMBL" id="MBW8190147.1"/>
    </source>
</evidence>
<keyword evidence="4 5" id="KW-0472">Membrane</keyword>
<dbReference type="PANTHER" id="PTHR36917:SF1">
    <property type="entry name" value="INNER MEMBRANE-SPANNING PROTEIN YCIB"/>
    <property type="match status" value="1"/>
</dbReference>
<protein>
    <recommendedName>
        <fullName evidence="5">Inner membrane-spanning protein YciB</fullName>
    </recommendedName>
</protein>
<feature type="transmembrane region" description="Helical" evidence="5">
    <location>
        <begin position="80"/>
        <end position="96"/>
    </location>
</feature>
<keyword evidence="2 5" id="KW-0812">Transmembrane</keyword>
<sequence length="191" mass="22025">MKQLFDFLPLLAFFIAYKMYDIYTATGVLIAATVVQIIAAKWIWNKIEKIHWITLVMVTVFGSMTLFFHNDAFIKWKVTAIYGAMAGALLIGQWVFNKPLIKAMLGGELELPHHVFVKLGYAWALFFMFCAGLNVYVAFNLPLETWVNFKVFGLTVMTLVFAVMQGFYIWRYLPKDALEQPTEKQIEQSKD</sequence>
<accession>A0ABS7EEN3</accession>
<dbReference type="InterPro" id="IPR006008">
    <property type="entry name" value="YciB"/>
</dbReference>
<keyword evidence="1 5" id="KW-1003">Cell membrane</keyword>
<dbReference type="NCBIfam" id="NF001325">
    <property type="entry name" value="PRK00259.1-3"/>
    <property type="match status" value="1"/>
</dbReference>
<feature type="transmembrane region" description="Helical" evidence="5">
    <location>
        <begin position="20"/>
        <end position="44"/>
    </location>
</feature>
<dbReference type="NCBIfam" id="TIGR00997">
    <property type="entry name" value="ispZ"/>
    <property type="match status" value="1"/>
</dbReference>
<evidence type="ECO:0000256" key="5">
    <source>
        <dbReference type="HAMAP-Rule" id="MF_00189"/>
    </source>
</evidence>
<evidence type="ECO:0000256" key="2">
    <source>
        <dbReference type="ARBA" id="ARBA00022692"/>
    </source>
</evidence>
<keyword evidence="7" id="KW-1185">Reference proteome</keyword>
<proteinExistence type="inferred from homology"/>